<evidence type="ECO:0000313" key="10">
    <source>
        <dbReference type="Proteomes" id="UP000011087"/>
    </source>
</evidence>
<keyword evidence="5" id="KW-0812">Transmembrane</keyword>
<dbReference type="PaxDb" id="55529-EKX54309"/>
<accession>L1K193</accession>
<dbReference type="GO" id="GO:0016779">
    <property type="term" value="F:nucleotidyltransferase activity"/>
    <property type="evidence" value="ECO:0007669"/>
    <property type="project" value="UniProtKB-KW"/>
</dbReference>
<dbReference type="Pfam" id="PF18084">
    <property type="entry name" value="ARTD15_N"/>
    <property type="match status" value="1"/>
</dbReference>
<keyword evidence="5" id="KW-1133">Transmembrane helix</keyword>
<dbReference type="KEGG" id="gtt:GUITHDRAFT_99786"/>
<sequence length="391" mass="43696">MVRWLKWNDEERLLSVGVGFAFEALGQCSNVFVYIPSCEEGTILIFGGEKSPSGSGTELESVACRAAEKRTPINVLIELIVEAIERCECSIDPDFRTNKYQHAVNDFSDVVEFASNKRKTLDTLICLAVAANRSFRRVTVFDPFPDCFVDLCGGEDFRKLDDALRNIPAISDISGHLSNTANPSVQDIGLLLRFLIDMKGVAAKLEHGNDPEFEAAAREYGEVETFHGSSLENFHCILRCGLKSFSGNKERMSTGDVFGEGVYLSSDIRLASSFAKRGMAWEKSSIGKFLTVVACCRVVLHPSVKRRKETVKVGNRPMDEFPHTYYVVREPRYIMTTSLIIFADGKNNDPHVPSAQQRNQNLEQAGRWPNFSIVLFVLIAIASMVARWVWS</sequence>
<dbReference type="Proteomes" id="UP000011087">
    <property type="component" value="Unassembled WGS sequence"/>
</dbReference>
<evidence type="ECO:0000256" key="5">
    <source>
        <dbReference type="SAM" id="Phobius"/>
    </source>
</evidence>
<feature type="domain" description="PARP catalytic" evidence="6">
    <location>
        <begin position="208"/>
        <end position="297"/>
    </location>
</feature>
<organism evidence="8">
    <name type="scientific">Guillardia theta (strain CCMP2712)</name>
    <name type="common">Cryptophyte</name>
    <dbReference type="NCBI Taxonomy" id="905079"/>
    <lineage>
        <taxon>Eukaryota</taxon>
        <taxon>Cryptophyceae</taxon>
        <taxon>Pyrenomonadales</taxon>
        <taxon>Geminigeraceae</taxon>
        <taxon>Guillardia</taxon>
    </lineage>
</organism>
<evidence type="ECO:0000256" key="1">
    <source>
        <dbReference type="ARBA" id="ARBA00022676"/>
    </source>
</evidence>
<proteinExistence type="predicted"/>
<dbReference type="Pfam" id="PF00644">
    <property type="entry name" value="PARP"/>
    <property type="match status" value="1"/>
</dbReference>
<dbReference type="AlphaFoldDB" id="L1K193"/>
<evidence type="ECO:0000256" key="3">
    <source>
        <dbReference type="ARBA" id="ARBA00022695"/>
    </source>
</evidence>
<dbReference type="Gene3D" id="3.90.228.10">
    <property type="match status" value="1"/>
</dbReference>
<keyword evidence="1" id="KW-0328">Glycosyltransferase</keyword>
<dbReference type="STRING" id="905079.L1K193"/>
<keyword evidence="4" id="KW-0520">NAD</keyword>
<dbReference type="InterPro" id="IPR041400">
    <property type="entry name" value="PARP16_N"/>
</dbReference>
<dbReference type="EMBL" id="JH992967">
    <property type="protein sequence ID" value="EKX54309.1"/>
    <property type="molecule type" value="Genomic_DNA"/>
</dbReference>
<dbReference type="eggNOG" id="ENOG502QPKE">
    <property type="taxonomic scope" value="Eukaryota"/>
</dbReference>
<dbReference type="EnsemblProtists" id="EKX54309">
    <property type="protein sequence ID" value="EKX54309"/>
    <property type="gene ID" value="GUITHDRAFT_99786"/>
</dbReference>
<dbReference type="InterPro" id="IPR012317">
    <property type="entry name" value="Poly(ADP-ribose)pol_cat_dom"/>
</dbReference>
<evidence type="ECO:0000313" key="8">
    <source>
        <dbReference type="EMBL" id="EKX54309.1"/>
    </source>
</evidence>
<feature type="transmembrane region" description="Helical" evidence="5">
    <location>
        <begin position="368"/>
        <end position="390"/>
    </location>
</feature>
<dbReference type="PANTHER" id="PTHR21328">
    <property type="entry name" value="POLY ADP-RIBOSE POLYMERASE FAMILY, MEMBER PARP"/>
    <property type="match status" value="1"/>
</dbReference>
<feature type="domain" description="PARP16 N-terminal" evidence="7">
    <location>
        <begin position="120"/>
        <end position="192"/>
    </location>
</feature>
<keyword evidence="2" id="KW-0808">Transferase</keyword>
<dbReference type="SUPFAM" id="SSF56399">
    <property type="entry name" value="ADP-ribosylation"/>
    <property type="match status" value="1"/>
</dbReference>
<evidence type="ECO:0000313" key="9">
    <source>
        <dbReference type="EnsemblProtists" id="EKX54309"/>
    </source>
</evidence>
<dbReference type="GeneID" id="17311364"/>
<dbReference type="RefSeq" id="XP_005841289.1">
    <property type="nucleotide sequence ID" value="XM_005841232.1"/>
</dbReference>
<evidence type="ECO:0000256" key="2">
    <source>
        <dbReference type="ARBA" id="ARBA00022679"/>
    </source>
</evidence>
<keyword evidence="3" id="KW-0548">Nucleotidyltransferase</keyword>
<dbReference type="GO" id="GO:0003950">
    <property type="term" value="F:NAD+ poly-ADP-ribosyltransferase activity"/>
    <property type="evidence" value="ECO:0007669"/>
    <property type="project" value="InterPro"/>
</dbReference>
<dbReference type="InterPro" id="IPR051838">
    <property type="entry name" value="ARTD_PARP"/>
</dbReference>
<evidence type="ECO:0000259" key="7">
    <source>
        <dbReference type="Pfam" id="PF18084"/>
    </source>
</evidence>
<evidence type="ECO:0000259" key="6">
    <source>
        <dbReference type="Pfam" id="PF00644"/>
    </source>
</evidence>
<keyword evidence="5" id="KW-0472">Membrane</keyword>
<reference evidence="8 10" key="1">
    <citation type="journal article" date="2012" name="Nature">
        <title>Algal genomes reveal evolutionary mosaicism and the fate of nucleomorphs.</title>
        <authorList>
            <consortium name="DOE Joint Genome Institute"/>
            <person name="Curtis B.A."/>
            <person name="Tanifuji G."/>
            <person name="Burki F."/>
            <person name="Gruber A."/>
            <person name="Irimia M."/>
            <person name="Maruyama S."/>
            <person name="Arias M.C."/>
            <person name="Ball S.G."/>
            <person name="Gile G.H."/>
            <person name="Hirakawa Y."/>
            <person name="Hopkins J.F."/>
            <person name="Kuo A."/>
            <person name="Rensing S.A."/>
            <person name="Schmutz J."/>
            <person name="Symeonidi A."/>
            <person name="Elias M."/>
            <person name="Eveleigh R.J."/>
            <person name="Herman E.K."/>
            <person name="Klute M.J."/>
            <person name="Nakayama T."/>
            <person name="Obornik M."/>
            <person name="Reyes-Prieto A."/>
            <person name="Armbrust E.V."/>
            <person name="Aves S.J."/>
            <person name="Beiko R.G."/>
            <person name="Coutinho P."/>
            <person name="Dacks J.B."/>
            <person name="Durnford D.G."/>
            <person name="Fast N.M."/>
            <person name="Green B.R."/>
            <person name="Grisdale C.J."/>
            <person name="Hempel F."/>
            <person name="Henrissat B."/>
            <person name="Hoppner M.P."/>
            <person name="Ishida K."/>
            <person name="Kim E."/>
            <person name="Koreny L."/>
            <person name="Kroth P.G."/>
            <person name="Liu Y."/>
            <person name="Malik S.B."/>
            <person name="Maier U.G."/>
            <person name="McRose D."/>
            <person name="Mock T."/>
            <person name="Neilson J.A."/>
            <person name="Onodera N.T."/>
            <person name="Poole A.M."/>
            <person name="Pritham E.J."/>
            <person name="Richards T.A."/>
            <person name="Rocap G."/>
            <person name="Roy S.W."/>
            <person name="Sarai C."/>
            <person name="Schaack S."/>
            <person name="Shirato S."/>
            <person name="Slamovits C.H."/>
            <person name="Spencer D.F."/>
            <person name="Suzuki S."/>
            <person name="Worden A.Z."/>
            <person name="Zauner S."/>
            <person name="Barry K."/>
            <person name="Bell C."/>
            <person name="Bharti A.K."/>
            <person name="Crow J.A."/>
            <person name="Grimwood J."/>
            <person name="Kramer R."/>
            <person name="Lindquist E."/>
            <person name="Lucas S."/>
            <person name="Salamov A."/>
            <person name="McFadden G.I."/>
            <person name="Lane C.E."/>
            <person name="Keeling P.J."/>
            <person name="Gray M.W."/>
            <person name="Grigoriev I.V."/>
            <person name="Archibald J.M."/>
        </authorList>
    </citation>
    <scope>NUCLEOTIDE SEQUENCE</scope>
    <source>
        <strain evidence="8 10">CCMP2712</strain>
    </source>
</reference>
<reference evidence="10" key="2">
    <citation type="submission" date="2012-11" db="EMBL/GenBank/DDBJ databases">
        <authorList>
            <person name="Kuo A."/>
            <person name="Curtis B.A."/>
            <person name="Tanifuji G."/>
            <person name="Burki F."/>
            <person name="Gruber A."/>
            <person name="Irimia M."/>
            <person name="Maruyama S."/>
            <person name="Arias M.C."/>
            <person name="Ball S.G."/>
            <person name="Gile G.H."/>
            <person name="Hirakawa Y."/>
            <person name="Hopkins J.F."/>
            <person name="Rensing S.A."/>
            <person name="Schmutz J."/>
            <person name="Symeonidi A."/>
            <person name="Elias M."/>
            <person name="Eveleigh R.J."/>
            <person name="Herman E.K."/>
            <person name="Klute M.J."/>
            <person name="Nakayama T."/>
            <person name="Obornik M."/>
            <person name="Reyes-Prieto A."/>
            <person name="Armbrust E.V."/>
            <person name="Aves S.J."/>
            <person name="Beiko R.G."/>
            <person name="Coutinho P."/>
            <person name="Dacks J.B."/>
            <person name="Durnford D.G."/>
            <person name="Fast N.M."/>
            <person name="Green B.R."/>
            <person name="Grisdale C."/>
            <person name="Hempe F."/>
            <person name="Henrissat B."/>
            <person name="Hoppner M.P."/>
            <person name="Ishida K.-I."/>
            <person name="Kim E."/>
            <person name="Koreny L."/>
            <person name="Kroth P.G."/>
            <person name="Liu Y."/>
            <person name="Malik S.-B."/>
            <person name="Maier U.G."/>
            <person name="McRose D."/>
            <person name="Mock T."/>
            <person name="Neilson J.A."/>
            <person name="Onodera N.T."/>
            <person name="Poole A.M."/>
            <person name="Pritham E.J."/>
            <person name="Richards T.A."/>
            <person name="Rocap G."/>
            <person name="Roy S.W."/>
            <person name="Sarai C."/>
            <person name="Schaack S."/>
            <person name="Shirato S."/>
            <person name="Slamovits C.H."/>
            <person name="Spencer D.F."/>
            <person name="Suzuki S."/>
            <person name="Worden A.Z."/>
            <person name="Zauner S."/>
            <person name="Barry K."/>
            <person name="Bell C."/>
            <person name="Bharti A.K."/>
            <person name="Crow J.A."/>
            <person name="Grimwood J."/>
            <person name="Kramer R."/>
            <person name="Lindquist E."/>
            <person name="Lucas S."/>
            <person name="Salamov A."/>
            <person name="McFadden G.I."/>
            <person name="Lane C.E."/>
            <person name="Keeling P.J."/>
            <person name="Gray M.W."/>
            <person name="Grigoriev I.V."/>
            <person name="Archibald J.M."/>
        </authorList>
    </citation>
    <scope>NUCLEOTIDE SEQUENCE</scope>
    <source>
        <strain evidence="10">CCMP2712</strain>
    </source>
</reference>
<evidence type="ECO:0008006" key="11">
    <source>
        <dbReference type="Google" id="ProtNLM"/>
    </source>
</evidence>
<name>L1K193_GUITC</name>
<dbReference type="HOGENOM" id="CLU_706864_0_0_1"/>
<gene>
    <name evidence="8" type="ORF">GUITHDRAFT_99786</name>
</gene>
<protein>
    <recommendedName>
        <fullName evidence="11">PARP</fullName>
    </recommendedName>
</protein>
<keyword evidence="10" id="KW-1185">Reference proteome</keyword>
<evidence type="ECO:0000256" key="4">
    <source>
        <dbReference type="ARBA" id="ARBA00023027"/>
    </source>
</evidence>
<dbReference type="OrthoDB" id="19501at2759"/>
<reference evidence="9" key="3">
    <citation type="submission" date="2016-03" db="UniProtKB">
        <authorList>
            <consortium name="EnsemblProtists"/>
        </authorList>
    </citation>
    <scope>IDENTIFICATION</scope>
</reference>